<proteinExistence type="predicted"/>
<accession>A0ABN5GA09</accession>
<name>A0ABN5GA09_PSEO1</name>
<protein>
    <recommendedName>
        <fullName evidence="3">Phage protein</fullName>
    </recommendedName>
</protein>
<evidence type="ECO:0000313" key="2">
    <source>
        <dbReference type="Proteomes" id="UP000235315"/>
    </source>
</evidence>
<keyword evidence="2" id="KW-1185">Reference proteome</keyword>
<gene>
    <name evidence="1" type="ORF">C1C98_22925</name>
</gene>
<dbReference type="RefSeq" id="WP_041476084.1">
    <property type="nucleotide sequence ID" value="NC_016830.1"/>
</dbReference>
<reference evidence="1 2" key="1">
    <citation type="submission" date="2018-01" db="EMBL/GenBank/DDBJ databases">
        <title>Tropical forage species Digitaria eriantha prevents oxidative stress under low temperature conditions by the incorporation of polyhydroxybutyrate-producing endophytic bacteria.</title>
        <authorList>
            <person name="Stritzler M."/>
            <person name="Ayub N."/>
        </authorList>
    </citation>
    <scope>NUCLEOTIDE SEQUENCE [LARGE SCALE GENOMIC DNA]</scope>
    <source>
        <strain evidence="1 2">FR1</strain>
    </source>
</reference>
<dbReference type="EMBL" id="CP025738">
    <property type="protein sequence ID" value="AUO48107.1"/>
    <property type="molecule type" value="Genomic_DNA"/>
</dbReference>
<dbReference type="Proteomes" id="UP000235315">
    <property type="component" value="Chromosome"/>
</dbReference>
<sequence length="108" mass="12499">MAEKTILYEVTMRNGHGEFSELHVGQTKDRIRKAIENRDVKVERIKSLGQKKVDVAPGEIDDVEFSVRLSDDEVIKFDSSCIGYAFLNYKFKPQVEELKEEINKGYEE</sequence>
<evidence type="ECO:0008006" key="3">
    <source>
        <dbReference type="Google" id="ProtNLM"/>
    </source>
</evidence>
<organism evidence="1 2">
    <name type="scientific">Pseudomonas ogarae (strain DSM 112162 / CECT 30235 / F113)</name>
    <dbReference type="NCBI Taxonomy" id="1114970"/>
    <lineage>
        <taxon>Bacteria</taxon>
        <taxon>Pseudomonadati</taxon>
        <taxon>Pseudomonadota</taxon>
        <taxon>Gammaproteobacteria</taxon>
        <taxon>Pseudomonadales</taxon>
        <taxon>Pseudomonadaceae</taxon>
        <taxon>Pseudomonas</taxon>
    </lineage>
</organism>
<evidence type="ECO:0000313" key="1">
    <source>
        <dbReference type="EMBL" id="AUO48107.1"/>
    </source>
</evidence>